<evidence type="ECO:0000313" key="1">
    <source>
        <dbReference type="EMBL" id="CAE0108351.1"/>
    </source>
</evidence>
<protein>
    <recommendedName>
        <fullName evidence="2">F5/8 type C domain-containing protein</fullName>
    </recommendedName>
</protein>
<name>A0A7S3AL28_9EUKA</name>
<dbReference type="SUPFAM" id="SSF49785">
    <property type="entry name" value="Galactose-binding domain-like"/>
    <property type="match status" value="1"/>
</dbReference>
<accession>A0A7S3AL28</accession>
<dbReference type="InterPro" id="IPR008979">
    <property type="entry name" value="Galactose-bd-like_sf"/>
</dbReference>
<dbReference type="EMBL" id="HBHX01016104">
    <property type="protein sequence ID" value="CAE0108351.1"/>
    <property type="molecule type" value="Transcribed_RNA"/>
</dbReference>
<gene>
    <name evidence="1" type="ORF">HERI1096_LOCUS9011</name>
</gene>
<dbReference type="Gene3D" id="2.60.120.260">
    <property type="entry name" value="Galactose-binding domain-like"/>
    <property type="match status" value="1"/>
</dbReference>
<proteinExistence type="predicted"/>
<dbReference type="AlphaFoldDB" id="A0A7S3AL28"/>
<evidence type="ECO:0008006" key="2">
    <source>
        <dbReference type="Google" id="ProtNLM"/>
    </source>
</evidence>
<reference evidence="1" key="1">
    <citation type="submission" date="2021-01" db="EMBL/GenBank/DDBJ databases">
        <authorList>
            <person name="Corre E."/>
            <person name="Pelletier E."/>
            <person name="Niang G."/>
            <person name="Scheremetjew M."/>
            <person name="Finn R."/>
            <person name="Kale V."/>
            <person name="Holt S."/>
            <person name="Cochrane G."/>
            <person name="Meng A."/>
            <person name="Brown T."/>
            <person name="Cohen L."/>
        </authorList>
    </citation>
    <scope>NUCLEOTIDE SEQUENCE</scope>
    <source>
        <strain evidence="1">CCMP281</strain>
    </source>
</reference>
<organism evidence="1">
    <name type="scientific">Haptolina ericina</name>
    <dbReference type="NCBI Taxonomy" id="156174"/>
    <lineage>
        <taxon>Eukaryota</taxon>
        <taxon>Haptista</taxon>
        <taxon>Haptophyta</taxon>
        <taxon>Prymnesiophyceae</taxon>
        <taxon>Prymnesiales</taxon>
        <taxon>Prymnesiaceae</taxon>
        <taxon>Haptolina</taxon>
    </lineage>
</organism>
<sequence length="908" mass="98488">MTGGSCEVSGGASAGLEFSASVAIEFEVSVPVPLCLSVEMQTGSFGMGATLFSITVPLADFAWTTSVSTGRRLQAPSAPPASRAVLQTTCDAGSDCSKCLSQLSSDSPECPSDPSSLPVCSATHQYAASSGTMYCDNWAELGSSDLTASSISEGLALCKEKCGGNSKCDAIYYGRAERKHCGLCASGYTTSVLPSDFVDPYQFYVLESRGAAEGKLCYGDSGCSATAGSGCDRVYRVGSSPDSGQVNAEDESNCWTGGNYRNLVIYKGWIFAVGTDDKLDQFKLNTCGGKTDVSTSRTDYPGNHLNGLAGSMFAKGDYLYANDLDGWVYGRHVTTASGANSNGGWSSGGWHHAGGSKCLVIASAPTSNYNSHMWCIGLDDSLWHYKFQSNGKLITGSHDTCYDWWTRVDWKWGSVYSSLNYPSHALGTGHWGTSTSDLYPIYNHYVGCAHPNDRTRSLYHFTQDTVTTSRQQVVMQSPVKVIEECGMLYSINGDTGVVYRSVGRRWERRQWVKVDDSDRPMADIWGYDCHVYGVGRDKQIHKLFRAGHTPEKANTAAFEDTVSGSGEAEKYLDGSSGWNGDGCNDKANCASGGGWWWFGNIILLDRHTVGCSGAYGLNYFNLKRNTNTDRYNYFRIEATCVKVPNGGSTTYHTTSLQTDGDHKNLAILDRHSIDCGSGKILSKYALTRGGTSNQVQYQYWCVSAPTAGTTTTHHTSYSDEWGGNFLVLDRHKVQCPDGSALRKFFYNRKSVSFGVGGRLSYLCTSLYASCTQSLADPHWGGGSTDCTSSLLDGTVAWNSVSGRHVKPNGVVTISFPMVRTVTKVKIYQYTGYAHHGFKIETLSSSSVWTTKLTITSLSVQGWGIVQNGHDTEFTLNPPVMATAVRFVGTRNTGDFDMFRLEEVTITYG</sequence>